<reference evidence="1" key="1">
    <citation type="submission" date="2014-09" db="EMBL/GenBank/DDBJ databases">
        <authorList>
            <person name="Magalhaes I.L.F."/>
            <person name="Oliveira U."/>
            <person name="Santos F.R."/>
            <person name="Vidigal T.H.D.A."/>
            <person name="Brescovit A.D."/>
            <person name="Santos A.J."/>
        </authorList>
    </citation>
    <scope>NUCLEOTIDE SEQUENCE</scope>
    <source>
        <tissue evidence="1">Shoot tissue taken approximately 20 cm above the soil surface</tissue>
    </source>
</reference>
<proteinExistence type="predicted"/>
<protein>
    <submittedName>
        <fullName evidence="1">Uncharacterized protein</fullName>
    </submittedName>
</protein>
<accession>A0A0A9ATH7</accession>
<reference evidence="1" key="2">
    <citation type="journal article" date="2015" name="Data Brief">
        <title>Shoot transcriptome of the giant reed, Arundo donax.</title>
        <authorList>
            <person name="Barrero R.A."/>
            <person name="Guerrero F.D."/>
            <person name="Moolhuijzen P."/>
            <person name="Goolsby J.A."/>
            <person name="Tidwell J."/>
            <person name="Bellgard S.E."/>
            <person name="Bellgard M.I."/>
        </authorList>
    </citation>
    <scope>NUCLEOTIDE SEQUENCE</scope>
    <source>
        <tissue evidence="1">Shoot tissue taken approximately 20 cm above the soil surface</tissue>
    </source>
</reference>
<sequence>MLSTHRGSNFLVLLHLWFA</sequence>
<dbReference type="AlphaFoldDB" id="A0A0A9ATH7"/>
<organism evidence="1">
    <name type="scientific">Arundo donax</name>
    <name type="common">Giant reed</name>
    <name type="synonym">Donax arundinaceus</name>
    <dbReference type="NCBI Taxonomy" id="35708"/>
    <lineage>
        <taxon>Eukaryota</taxon>
        <taxon>Viridiplantae</taxon>
        <taxon>Streptophyta</taxon>
        <taxon>Embryophyta</taxon>
        <taxon>Tracheophyta</taxon>
        <taxon>Spermatophyta</taxon>
        <taxon>Magnoliopsida</taxon>
        <taxon>Liliopsida</taxon>
        <taxon>Poales</taxon>
        <taxon>Poaceae</taxon>
        <taxon>PACMAD clade</taxon>
        <taxon>Arundinoideae</taxon>
        <taxon>Arundineae</taxon>
        <taxon>Arundo</taxon>
    </lineage>
</organism>
<evidence type="ECO:0000313" key="1">
    <source>
        <dbReference type="EMBL" id="JAD50407.1"/>
    </source>
</evidence>
<name>A0A0A9ATH7_ARUDO</name>
<dbReference type="EMBL" id="GBRH01247488">
    <property type="protein sequence ID" value="JAD50407.1"/>
    <property type="molecule type" value="Transcribed_RNA"/>
</dbReference>